<keyword evidence="5" id="KW-0788">Thiol protease</keyword>
<dbReference type="GO" id="GO:0045476">
    <property type="term" value="P:nurse cell apoptotic process"/>
    <property type="evidence" value="ECO:0007669"/>
    <property type="project" value="UniProtKB-ARBA"/>
</dbReference>
<dbReference type="InterPro" id="IPR011600">
    <property type="entry name" value="Pept_C14_caspase"/>
</dbReference>
<dbReference type="OrthoDB" id="6116485at2759"/>
<evidence type="ECO:0000256" key="5">
    <source>
        <dbReference type="ARBA" id="ARBA00022807"/>
    </source>
</evidence>
<dbReference type="InterPro" id="IPR001309">
    <property type="entry name" value="Pept_C14_p20"/>
</dbReference>
<evidence type="ECO:0000256" key="1">
    <source>
        <dbReference type="ARBA" id="ARBA00010134"/>
    </source>
</evidence>
<dbReference type="InterPro" id="IPR016129">
    <property type="entry name" value="Caspase_his_AS"/>
</dbReference>
<name>A0A6P8WFL1_DROAB</name>
<dbReference type="GO" id="GO:0016322">
    <property type="term" value="P:neuron remodeling"/>
    <property type="evidence" value="ECO:0007669"/>
    <property type="project" value="UniProtKB-ARBA"/>
</dbReference>
<dbReference type="InterPro" id="IPR033139">
    <property type="entry name" value="Caspase_cys_AS"/>
</dbReference>
<dbReference type="InterPro" id="IPR002138">
    <property type="entry name" value="Pept_C14_p10"/>
</dbReference>
<dbReference type="RefSeq" id="XP_034102431.1">
    <property type="nucleotide sequence ID" value="XM_034246540.2"/>
</dbReference>
<dbReference type="PROSITE" id="PS50207">
    <property type="entry name" value="CASPASE_P10"/>
    <property type="match status" value="1"/>
</dbReference>
<dbReference type="PANTHER" id="PTHR10454:SF245">
    <property type="entry name" value="CASPASE-RELATED"/>
    <property type="match status" value="1"/>
</dbReference>
<keyword evidence="2" id="KW-0645">Protease</keyword>
<gene>
    <name evidence="11" type="primary">LOC117566920</name>
</gene>
<dbReference type="GO" id="GO:0006508">
    <property type="term" value="P:proteolysis"/>
    <property type="evidence" value="ECO:0007669"/>
    <property type="project" value="UniProtKB-KW"/>
</dbReference>
<dbReference type="PRINTS" id="PR00376">
    <property type="entry name" value="IL1BCENZYME"/>
</dbReference>
<protein>
    <submittedName>
        <fullName evidence="11">Caspase-1</fullName>
    </submittedName>
</protein>
<dbReference type="GO" id="GO:0043525">
    <property type="term" value="P:positive regulation of neuron apoptotic process"/>
    <property type="evidence" value="ECO:0007669"/>
    <property type="project" value="TreeGrafter"/>
</dbReference>
<dbReference type="GeneID" id="117566920"/>
<sequence length="329" mass="36597">MTDECITRTFSVLRASNSNNIINADSIDAQGEASSNSAGVVGGAASAANSANAAAVVVNTVNKYVARMPVDRYAREYNMNHKNRGLALIFNHEYFDIPSLKARAGTNVDAEELRKALKRLDFDVSVHKDCKLRDILKHIEKAAGQDHSDNDCIAIAILSHGEHGYIYAKDVQYKLDNIWHYFTSHICPTLAGKPKLFFIQACQGDRLDSGIMLEKSVTETDGESSMSYKIPIHADFLFSYSTIPGYYSWRNTTNGSWYIQSLIQELNANGKKYNILTLLTFVSQRVAVDFESNVPSTPMMDRQKQIPCVTSMLTRILRFTDKPSSSKAG</sequence>
<dbReference type="InterPro" id="IPR029030">
    <property type="entry name" value="Caspase-like_dom_sf"/>
</dbReference>
<evidence type="ECO:0000259" key="9">
    <source>
        <dbReference type="PROSITE" id="PS50208"/>
    </source>
</evidence>
<keyword evidence="10" id="KW-1185">Reference proteome</keyword>
<reference evidence="11" key="1">
    <citation type="submission" date="2025-08" db="UniProtKB">
        <authorList>
            <consortium name="RefSeq"/>
        </authorList>
    </citation>
    <scope>IDENTIFICATION</scope>
    <source>
        <strain evidence="11">15112-1751.03</strain>
        <tissue evidence="11">Whole Adult</tissue>
    </source>
</reference>
<evidence type="ECO:0000259" key="8">
    <source>
        <dbReference type="PROSITE" id="PS50207"/>
    </source>
</evidence>
<proteinExistence type="inferred from homology"/>
<dbReference type="GO" id="GO:0005737">
    <property type="term" value="C:cytoplasm"/>
    <property type="evidence" value="ECO:0007669"/>
    <property type="project" value="TreeGrafter"/>
</dbReference>
<evidence type="ECO:0000256" key="3">
    <source>
        <dbReference type="ARBA" id="ARBA00022703"/>
    </source>
</evidence>
<organism evidence="10 11">
    <name type="scientific">Drosophila albomicans</name>
    <name type="common">Fruit fly</name>
    <dbReference type="NCBI Taxonomy" id="7291"/>
    <lineage>
        <taxon>Eukaryota</taxon>
        <taxon>Metazoa</taxon>
        <taxon>Ecdysozoa</taxon>
        <taxon>Arthropoda</taxon>
        <taxon>Hexapoda</taxon>
        <taxon>Insecta</taxon>
        <taxon>Pterygota</taxon>
        <taxon>Neoptera</taxon>
        <taxon>Endopterygota</taxon>
        <taxon>Diptera</taxon>
        <taxon>Brachycera</taxon>
        <taxon>Muscomorpha</taxon>
        <taxon>Ephydroidea</taxon>
        <taxon>Drosophilidae</taxon>
        <taxon>Drosophila</taxon>
    </lineage>
</organism>
<evidence type="ECO:0000313" key="10">
    <source>
        <dbReference type="Proteomes" id="UP000515160"/>
    </source>
</evidence>
<dbReference type="CDD" id="cd00032">
    <property type="entry name" value="CASc"/>
    <property type="match status" value="1"/>
</dbReference>
<dbReference type="FunFam" id="3.40.50.1460:FF:000001">
    <property type="entry name" value="Caspase-3 preproprotein"/>
    <property type="match status" value="1"/>
</dbReference>
<keyword evidence="6" id="KW-0865">Zymogen</keyword>
<evidence type="ECO:0000256" key="7">
    <source>
        <dbReference type="RuleBase" id="RU003971"/>
    </source>
</evidence>
<dbReference type="SUPFAM" id="SSF52129">
    <property type="entry name" value="Caspase-like"/>
    <property type="match status" value="1"/>
</dbReference>
<keyword evidence="3" id="KW-0053">Apoptosis</keyword>
<dbReference type="GO" id="GO:1990525">
    <property type="term" value="F:BIR domain binding"/>
    <property type="evidence" value="ECO:0007669"/>
    <property type="project" value="UniProtKB-ARBA"/>
</dbReference>
<dbReference type="GO" id="GO:0004197">
    <property type="term" value="F:cysteine-type endopeptidase activity"/>
    <property type="evidence" value="ECO:0007669"/>
    <property type="project" value="InterPro"/>
</dbReference>
<keyword evidence="4" id="KW-0378">Hydrolase</keyword>
<dbReference type="Gene3D" id="3.40.50.1460">
    <property type="match status" value="1"/>
</dbReference>
<feature type="domain" description="Caspase family p20" evidence="9">
    <location>
        <begin position="83"/>
        <end position="206"/>
    </location>
</feature>
<evidence type="ECO:0000313" key="11">
    <source>
        <dbReference type="RefSeq" id="XP_034102431.1"/>
    </source>
</evidence>
<evidence type="ECO:0000256" key="2">
    <source>
        <dbReference type="ARBA" id="ARBA00022670"/>
    </source>
</evidence>
<dbReference type="PROSITE" id="PS50208">
    <property type="entry name" value="CASPASE_P20"/>
    <property type="match status" value="1"/>
</dbReference>
<dbReference type="PROSITE" id="PS01121">
    <property type="entry name" value="CASPASE_HIS"/>
    <property type="match status" value="1"/>
</dbReference>
<dbReference type="AlphaFoldDB" id="A0A6P8WFL1"/>
<dbReference type="Pfam" id="PF00656">
    <property type="entry name" value="Peptidase_C14"/>
    <property type="match status" value="1"/>
</dbReference>
<dbReference type="InterPro" id="IPR002398">
    <property type="entry name" value="Pept_C14"/>
</dbReference>
<dbReference type="SMART" id="SM00115">
    <property type="entry name" value="CASc"/>
    <property type="match status" value="1"/>
</dbReference>
<dbReference type="Proteomes" id="UP000515160">
    <property type="component" value="Chromosome 3"/>
</dbReference>
<dbReference type="PROSITE" id="PS01122">
    <property type="entry name" value="CASPASE_CYS"/>
    <property type="match status" value="1"/>
</dbReference>
<accession>A0A6P8WFL1</accession>
<feature type="domain" description="Caspase family p10" evidence="8">
    <location>
        <begin position="226"/>
        <end position="321"/>
    </location>
</feature>
<evidence type="ECO:0000256" key="6">
    <source>
        <dbReference type="ARBA" id="ARBA00023145"/>
    </source>
</evidence>
<evidence type="ECO:0000256" key="4">
    <source>
        <dbReference type="ARBA" id="ARBA00022801"/>
    </source>
</evidence>
<comment type="similarity">
    <text evidence="1 7">Belongs to the peptidase C14A family.</text>
</comment>
<dbReference type="PANTHER" id="PTHR10454">
    <property type="entry name" value="CASPASE"/>
    <property type="match status" value="1"/>
</dbReference>
<dbReference type="InterPro" id="IPR015917">
    <property type="entry name" value="Pept_C14A"/>
</dbReference>
<dbReference type="GO" id="GO:0045751">
    <property type="term" value="P:negative regulation of Toll signaling pathway"/>
    <property type="evidence" value="ECO:0007669"/>
    <property type="project" value="UniProtKB-ARBA"/>
</dbReference>